<keyword evidence="5" id="KW-1185">Reference proteome</keyword>
<sequence>MNTDKELFRKGLVLFAARDFSGAAGCFTDALLENPENVNYYYYRGVCYQETGAAGEAISDYTSALSRSPSAYPIRYNRADLFLQAGDLEKARKDFEEILSDAGKDDPHWSALAYLGRGLIRLEEGEIEEAIIDLTAAEDLARLDGDKLLLARIGDELEKSGF</sequence>
<evidence type="ECO:0000256" key="2">
    <source>
        <dbReference type="ARBA" id="ARBA00022803"/>
    </source>
</evidence>
<evidence type="ECO:0000256" key="1">
    <source>
        <dbReference type="ARBA" id="ARBA00022737"/>
    </source>
</evidence>
<dbReference type="eggNOG" id="arCOG03032">
    <property type="taxonomic scope" value="Archaea"/>
</dbReference>
<evidence type="ECO:0000313" key="5">
    <source>
        <dbReference type="Proteomes" id="UP000000365"/>
    </source>
</evidence>
<dbReference type="KEGG" id="mla:Mlab_0516"/>
<dbReference type="PROSITE" id="PS50005">
    <property type="entry name" value="TPR"/>
    <property type="match status" value="1"/>
</dbReference>
<dbReference type="Gene3D" id="1.25.40.10">
    <property type="entry name" value="Tetratricopeptide repeat domain"/>
    <property type="match status" value="1"/>
</dbReference>
<dbReference type="STRING" id="410358.Mlab_0516"/>
<reference evidence="4 5" key="1">
    <citation type="journal article" date="2009" name="Stand. Genomic Sci.">
        <title>Complete genome sequence of Methanocorpusculum labreanum type strain Z.</title>
        <authorList>
            <person name="Anderson I.J."/>
            <person name="Sieprawska-Lupa M."/>
            <person name="Goltsman E."/>
            <person name="Lapidus A."/>
            <person name="Copeland A."/>
            <person name="Glavina Del Rio T."/>
            <person name="Tice H."/>
            <person name="Dalin E."/>
            <person name="Barry K."/>
            <person name="Pitluck S."/>
            <person name="Hauser L."/>
            <person name="Land M."/>
            <person name="Lucas S."/>
            <person name="Richardson P."/>
            <person name="Whitman W.B."/>
            <person name="Kyrpides N.C."/>
        </authorList>
    </citation>
    <scope>NUCLEOTIDE SEQUENCE [LARGE SCALE GENOMIC DNA]</scope>
    <source>
        <strain evidence="5">ATCC 43576 / DSM 4855 / Z</strain>
    </source>
</reference>
<dbReference type="HOGENOM" id="CLU_1631672_0_0_2"/>
<dbReference type="RefSeq" id="WP_011832891.1">
    <property type="nucleotide sequence ID" value="NC_008942.1"/>
</dbReference>
<dbReference type="Pfam" id="PF13432">
    <property type="entry name" value="TPR_16"/>
    <property type="match status" value="1"/>
</dbReference>
<evidence type="ECO:0000313" key="4">
    <source>
        <dbReference type="EMBL" id="ABN06690.1"/>
    </source>
</evidence>
<dbReference type="SUPFAM" id="SSF48452">
    <property type="entry name" value="TPR-like"/>
    <property type="match status" value="1"/>
</dbReference>
<dbReference type="AlphaFoldDB" id="A2SQT4"/>
<organism evidence="4 5">
    <name type="scientific">Methanocorpusculum labreanum (strain ATCC 43576 / DSM 4855 / Z)</name>
    <dbReference type="NCBI Taxonomy" id="410358"/>
    <lineage>
        <taxon>Archaea</taxon>
        <taxon>Methanobacteriati</taxon>
        <taxon>Methanobacteriota</taxon>
        <taxon>Stenosarchaea group</taxon>
        <taxon>Methanomicrobia</taxon>
        <taxon>Methanomicrobiales</taxon>
        <taxon>Methanocorpusculaceae</taxon>
        <taxon>Methanocorpusculum</taxon>
    </lineage>
</organism>
<dbReference type="Proteomes" id="UP000000365">
    <property type="component" value="Chromosome"/>
</dbReference>
<dbReference type="SMART" id="SM00028">
    <property type="entry name" value="TPR"/>
    <property type="match status" value="4"/>
</dbReference>
<feature type="repeat" description="TPR" evidence="3">
    <location>
        <begin position="38"/>
        <end position="71"/>
    </location>
</feature>
<proteinExistence type="predicted"/>
<protein>
    <submittedName>
        <fullName evidence="4">Tetratricopeptide TPR_2 repeat protein</fullName>
    </submittedName>
</protein>
<evidence type="ECO:0000256" key="3">
    <source>
        <dbReference type="PROSITE-ProRule" id="PRU00339"/>
    </source>
</evidence>
<dbReference type="OrthoDB" id="115601at2157"/>
<dbReference type="EMBL" id="CP000559">
    <property type="protein sequence ID" value="ABN06690.1"/>
    <property type="molecule type" value="Genomic_DNA"/>
</dbReference>
<dbReference type="Pfam" id="PF13181">
    <property type="entry name" value="TPR_8"/>
    <property type="match status" value="1"/>
</dbReference>
<accession>A2SQT4</accession>
<keyword evidence="2 3" id="KW-0802">TPR repeat</keyword>
<name>A2SQT4_METLZ</name>
<dbReference type="PANTHER" id="PTHR44858:SF1">
    <property type="entry name" value="UDP-N-ACETYLGLUCOSAMINE--PEPTIDE N-ACETYLGLUCOSAMINYLTRANSFERASE SPINDLY-RELATED"/>
    <property type="match status" value="1"/>
</dbReference>
<dbReference type="InterPro" id="IPR050498">
    <property type="entry name" value="Ycf3"/>
</dbReference>
<gene>
    <name evidence="4" type="ordered locus">Mlab_0516</name>
</gene>
<dbReference type="InterPro" id="IPR011990">
    <property type="entry name" value="TPR-like_helical_dom_sf"/>
</dbReference>
<dbReference type="GeneID" id="4796170"/>
<dbReference type="InterPro" id="IPR019734">
    <property type="entry name" value="TPR_rpt"/>
</dbReference>
<dbReference type="PANTHER" id="PTHR44858">
    <property type="entry name" value="TETRATRICOPEPTIDE REPEAT PROTEIN 6"/>
    <property type="match status" value="1"/>
</dbReference>
<keyword evidence="1" id="KW-0677">Repeat</keyword>